<dbReference type="Pfam" id="PF12833">
    <property type="entry name" value="HTH_18"/>
    <property type="match status" value="1"/>
</dbReference>
<dbReference type="PRINTS" id="PR00032">
    <property type="entry name" value="HTHARAC"/>
</dbReference>
<dbReference type="SUPFAM" id="SSF51215">
    <property type="entry name" value="Regulatory protein AraC"/>
    <property type="match status" value="1"/>
</dbReference>
<sequence length="350" mass="41546">MTLNELLAQMHTYTKIERYLMTHRDIRNNQQQINKFNQQLNPEEVNEMLVPIINESDTSKPSTFPANFFFSEDDPLKVKMTQHTRYSTPILHKHDFYEMFYVYEGEFTQLINQKSMTMHTGDICLIQPGVYHSLDVNNYSIVLNILIERQTFESIFFNDLVGENTFSTFFRNDFFSEKLNTYIIFKTLGEHETQDLILKMYLEILNKSQYYTQVIHSYLLLLFSHLLRHYMKTATIPKPTKKQDLVDFQIITAIQKDYQTITLPKLAQKFHYSTQYISQRIKHATGLAFSQFLLNRRMQIAVELLKGTEKKVKTISEEVGYNNVENFIRTFKREQGISPAKFRQALQEYH</sequence>
<evidence type="ECO:0000313" key="5">
    <source>
        <dbReference type="EMBL" id="MDQ7936704.1"/>
    </source>
</evidence>
<dbReference type="Proteomes" id="UP001227831">
    <property type="component" value="Unassembled WGS sequence"/>
</dbReference>
<keyword evidence="1" id="KW-0805">Transcription regulation</keyword>
<dbReference type="InterPro" id="IPR018060">
    <property type="entry name" value="HTH_AraC"/>
</dbReference>
<proteinExistence type="predicted"/>
<comment type="caution">
    <text evidence="5">The sequence shown here is derived from an EMBL/GenBank/DDBJ whole genome shotgun (WGS) entry which is preliminary data.</text>
</comment>
<dbReference type="Gene3D" id="1.10.10.60">
    <property type="entry name" value="Homeodomain-like"/>
    <property type="match status" value="2"/>
</dbReference>
<protein>
    <submittedName>
        <fullName evidence="5">AraC family transcriptional regulator</fullName>
    </submittedName>
</protein>
<keyword evidence="2" id="KW-0238">DNA-binding</keyword>
<organism evidence="5 6">
    <name type="scientific">Lactiplantibacillus brownii</name>
    <dbReference type="NCBI Taxonomy" id="3069269"/>
    <lineage>
        <taxon>Bacteria</taxon>
        <taxon>Bacillati</taxon>
        <taxon>Bacillota</taxon>
        <taxon>Bacilli</taxon>
        <taxon>Lactobacillales</taxon>
        <taxon>Lactobacillaceae</taxon>
        <taxon>Lactiplantibacillus</taxon>
    </lineage>
</organism>
<dbReference type="EMBL" id="JAVCWF010000001">
    <property type="protein sequence ID" value="MDQ7936704.1"/>
    <property type="molecule type" value="Genomic_DNA"/>
</dbReference>
<dbReference type="Gene3D" id="2.60.120.10">
    <property type="entry name" value="Jelly Rolls"/>
    <property type="match status" value="1"/>
</dbReference>
<dbReference type="RefSeq" id="WP_308702518.1">
    <property type="nucleotide sequence ID" value="NZ_AP027463.1"/>
</dbReference>
<dbReference type="InterPro" id="IPR009057">
    <property type="entry name" value="Homeodomain-like_sf"/>
</dbReference>
<evidence type="ECO:0000256" key="3">
    <source>
        <dbReference type="ARBA" id="ARBA00023163"/>
    </source>
</evidence>
<dbReference type="InterPro" id="IPR013096">
    <property type="entry name" value="Cupin_2"/>
</dbReference>
<dbReference type="InterPro" id="IPR020449">
    <property type="entry name" value="Tscrpt_reg_AraC-type_HTH"/>
</dbReference>
<keyword evidence="3" id="KW-0804">Transcription</keyword>
<evidence type="ECO:0000259" key="4">
    <source>
        <dbReference type="PROSITE" id="PS01124"/>
    </source>
</evidence>
<gene>
    <name evidence="5" type="ORF">RA086_03465</name>
</gene>
<keyword evidence="6" id="KW-1185">Reference proteome</keyword>
<dbReference type="SUPFAM" id="SSF46689">
    <property type="entry name" value="Homeodomain-like"/>
    <property type="match status" value="1"/>
</dbReference>
<dbReference type="InterPro" id="IPR018062">
    <property type="entry name" value="HTH_AraC-typ_CS"/>
</dbReference>
<dbReference type="PROSITE" id="PS00041">
    <property type="entry name" value="HTH_ARAC_FAMILY_1"/>
    <property type="match status" value="1"/>
</dbReference>
<dbReference type="SMART" id="SM00342">
    <property type="entry name" value="HTH_ARAC"/>
    <property type="match status" value="1"/>
</dbReference>
<dbReference type="PANTHER" id="PTHR43280">
    <property type="entry name" value="ARAC-FAMILY TRANSCRIPTIONAL REGULATOR"/>
    <property type="match status" value="1"/>
</dbReference>
<dbReference type="InterPro" id="IPR037923">
    <property type="entry name" value="HTH-like"/>
</dbReference>
<name>A0ABU1A700_9LACO</name>
<reference evidence="5 6" key="1">
    <citation type="journal article" date="2023" name="Int. J. Syst. Evol. Microbiol.">
        <title>Lactiplantibacillus brownii sp. nov., a novel psychrotolerant species isolated from sauerkraut.</title>
        <authorList>
            <person name="Heng Y.C."/>
            <person name="Silvaraju S."/>
            <person name="Lee J.K.Y."/>
            <person name="Kittelmann S."/>
        </authorList>
    </citation>
    <scope>NUCLEOTIDE SEQUENCE [LARGE SCALE GENOMIC DNA]</scope>
    <source>
        <strain evidence="5 6">WILCCON 0030</strain>
    </source>
</reference>
<accession>A0ABU1A700</accession>
<dbReference type="PROSITE" id="PS01124">
    <property type="entry name" value="HTH_ARAC_FAMILY_2"/>
    <property type="match status" value="1"/>
</dbReference>
<evidence type="ECO:0000256" key="2">
    <source>
        <dbReference type="ARBA" id="ARBA00023125"/>
    </source>
</evidence>
<dbReference type="PANTHER" id="PTHR43280:SF28">
    <property type="entry name" value="HTH-TYPE TRANSCRIPTIONAL ACTIVATOR RHAS"/>
    <property type="match status" value="1"/>
</dbReference>
<evidence type="ECO:0000256" key="1">
    <source>
        <dbReference type="ARBA" id="ARBA00023015"/>
    </source>
</evidence>
<dbReference type="InterPro" id="IPR014710">
    <property type="entry name" value="RmlC-like_jellyroll"/>
</dbReference>
<evidence type="ECO:0000313" key="6">
    <source>
        <dbReference type="Proteomes" id="UP001227831"/>
    </source>
</evidence>
<feature type="domain" description="HTH araC/xylS-type" evidence="4">
    <location>
        <begin position="248"/>
        <end position="345"/>
    </location>
</feature>
<dbReference type="Pfam" id="PF07883">
    <property type="entry name" value="Cupin_2"/>
    <property type="match status" value="1"/>
</dbReference>